<protein>
    <recommendedName>
        <fullName evidence="2">AAA+ ATPase domain-containing protein</fullName>
    </recommendedName>
</protein>
<gene>
    <name evidence="3" type="ORF">AYL99_01736</name>
</gene>
<dbReference type="SMART" id="SM00382">
    <property type="entry name" value="AAA"/>
    <property type="match status" value="1"/>
</dbReference>
<keyword evidence="4" id="KW-1185">Reference proteome</keyword>
<dbReference type="EMBL" id="LVYI01000001">
    <property type="protein sequence ID" value="OAP65764.1"/>
    <property type="molecule type" value="Genomic_DNA"/>
</dbReference>
<evidence type="ECO:0000313" key="4">
    <source>
        <dbReference type="Proteomes" id="UP000078343"/>
    </source>
</evidence>
<feature type="region of interest" description="Disordered" evidence="1">
    <location>
        <begin position="166"/>
        <end position="270"/>
    </location>
</feature>
<dbReference type="GeneID" id="30005906"/>
<feature type="region of interest" description="Disordered" evidence="1">
    <location>
        <begin position="540"/>
        <end position="568"/>
    </location>
</feature>
<evidence type="ECO:0000259" key="2">
    <source>
        <dbReference type="SMART" id="SM00382"/>
    </source>
</evidence>
<accession>A0A179A0U8</accession>
<sequence length="1107" mass="121095">MATLVDYGTGPESKLHMHPFFQKVSAIDASSPHRSPSSVPEGNSTVEDNSTNHNEDLGYTSSDVARTEAVRTAPEGKWSVDEGDDLEYENSRIKRRRVSAGLNHPPSQTIETPNTNQTTWYEQPEAAAKTFVGVETPLGCAEDQTVAALSPLSDKEGVIHSALSILSKDGSPKSERPIPTAQLPFSGSSNSCDIDLTSSPARHPPLTGGAMGPQFSGERKPSPTPPQKLLRSGHGKLVFSPKKSTKHASQNLATDASGETSDAGKTTNIAKKLEMKNGRLVSSLRVTLSYSAPESGAKITEILSSKSEKRSNQVSQAKFAQRVASSGRPTHPFFLGRLSGNAQKQSDQNSETSSDETTSKSKAPKPWKDIIFESKKAFPNKSVPSLPPVWPPADIQHVRPNYLPSRSVAIRTLPLLRPKSKQHALRVDADEDVLWNFSRRLKQRANKSLVRAPERKVMSGRELLKMTETLYGTDHLSRQPDSISHLEAVIESTRSSFDRGVAAGPQLWCHEYAPTCWQEILEPQGKALHDWLSNLKVHQVQTGKPQLKARPPTPKKRRKRKSDDMDDFIAYSDDDDARSAASSKNAILLTGPPGSGKTASVFAVAQQLGFEVFEIHPGMRRSARDILDKVGDMTQNHLVQHSDTSSRRSSISVGDHDTPCSTSGPLPETRNPLANFMGPGKGGKQSKIAEVKDVKDSKIKSQKQSLVLFEEVDNLFEEDKGFWGGVQSLIRTSKRPVILTCNSVDSIPMGDLDLFAVLRYDCAEQGPAVQLLGSMCAAEGHLLGKEALESLYFTKGHDLRASIMELNLWCQMTVGSQQGGLDWMLTDNDASNFKPDGSVTRIVSQDTFTSGLDLLPTDFEDTEDLIRFSQDSLGIPAIDWVRNDISSASTEPIRLSALTETLILSEARSAMDLVDDTTTPAVAGVLWKLCHPASADASACTPGSNEIVRLYLRELNESQLYPSSICGAFEPLLEESRIGLPSSPGRKAPTLDNPSAISLVTEVAPYIRYIVSYDQRLEQLRSELHGTSQHGAKRQRRTRVARAALEGGNKSTVRRDKWFPEDLDWSAVMRTGNEWPQARDVDILDSLAAQTPTSSMGMEMEADDPAL</sequence>
<evidence type="ECO:0000313" key="3">
    <source>
        <dbReference type="EMBL" id="OAP65764.1"/>
    </source>
</evidence>
<dbReference type="GO" id="GO:0003677">
    <property type="term" value="F:DNA binding"/>
    <property type="evidence" value="ECO:0007669"/>
    <property type="project" value="TreeGrafter"/>
</dbReference>
<feature type="domain" description="AAA+ ATPase" evidence="2">
    <location>
        <begin position="583"/>
        <end position="761"/>
    </location>
</feature>
<dbReference type="AlphaFoldDB" id="A0A179A0U8"/>
<dbReference type="PANTHER" id="PTHR23389">
    <property type="entry name" value="CHROMOSOME TRANSMISSION FIDELITY FACTOR 18"/>
    <property type="match status" value="1"/>
</dbReference>
<dbReference type="RefSeq" id="XP_018699131.1">
    <property type="nucleotide sequence ID" value="XM_018833252.1"/>
</dbReference>
<feature type="compositionally biased region" description="Polar residues" evidence="1">
    <location>
        <begin position="247"/>
        <end position="269"/>
    </location>
</feature>
<proteinExistence type="predicted"/>
<comment type="caution">
    <text evidence="3">The sequence shown here is derived from an EMBL/GenBank/DDBJ whole genome shotgun (WGS) entry which is preliminary data.</text>
</comment>
<evidence type="ECO:0000256" key="1">
    <source>
        <dbReference type="SAM" id="MobiDB-lite"/>
    </source>
</evidence>
<dbReference type="GO" id="GO:0005634">
    <property type="term" value="C:nucleus"/>
    <property type="evidence" value="ECO:0007669"/>
    <property type="project" value="TreeGrafter"/>
</dbReference>
<dbReference type="OrthoDB" id="10064318at2759"/>
<feature type="region of interest" description="Disordered" evidence="1">
    <location>
        <begin position="26"/>
        <end position="82"/>
    </location>
</feature>
<name>A0A179A0U8_9EURO</name>
<feature type="region of interest" description="Disordered" evidence="1">
    <location>
        <begin position="639"/>
        <end position="671"/>
    </location>
</feature>
<feature type="compositionally biased region" description="Polar residues" evidence="1">
    <location>
        <begin position="32"/>
        <end position="52"/>
    </location>
</feature>
<dbReference type="InterPro" id="IPR027417">
    <property type="entry name" value="P-loop_NTPase"/>
</dbReference>
<dbReference type="Gene3D" id="3.40.50.300">
    <property type="entry name" value="P-loop containing nucleotide triphosphate hydrolases"/>
    <property type="match status" value="1"/>
</dbReference>
<dbReference type="Pfam" id="PF00004">
    <property type="entry name" value="AAA"/>
    <property type="match status" value="1"/>
</dbReference>
<dbReference type="Proteomes" id="UP000078343">
    <property type="component" value="Unassembled WGS sequence"/>
</dbReference>
<dbReference type="SUPFAM" id="SSF52540">
    <property type="entry name" value="P-loop containing nucleoside triphosphate hydrolases"/>
    <property type="match status" value="1"/>
</dbReference>
<dbReference type="GO" id="GO:0016887">
    <property type="term" value="F:ATP hydrolysis activity"/>
    <property type="evidence" value="ECO:0007669"/>
    <property type="project" value="InterPro"/>
</dbReference>
<dbReference type="PANTHER" id="PTHR23389:SF21">
    <property type="entry name" value="ATPASE FAMILY AAA DOMAIN-CONTAINING PROTEIN 5"/>
    <property type="match status" value="1"/>
</dbReference>
<feature type="compositionally biased region" description="Polar residues" evidence="1">
    <location>
        <begin position="183"/>
        <end position="200"/>
    </location>
</feature>
<reference evidence="3 4" key="1">
    <citation type="submission" date="2016-04" db="EMBL/GenBank/DDBJ databases">
        <title>Draft genome of Fonsecaea erecta CBS 125763.</title>
        <authorList>
            <person name="Weiss V.A."/>
            <person name="Vicente V.A."/>
            <person name="Raittz R.T."/>
            <person name="Moreno L.F."/>
            <person name="De Souza E.M."/>
            <person name="Pedrosa F.O."/>
            <person name="Steffens M.B."/>
            <person name="Faoro H."/>
            <person name="Tadra-Sfeir M.Z."/>
            <person name="Najafzadeh M.J."/>
            <person name="Felipe M.S."/>
            <person name="Teixeira M."/>
            <person name="Sun J."/>
            <person name="Xi L."/>
            <person name="Gomes R."/>
            <person name="De Azevedo C.M."/>
            <person name="Salgado C.G."/>
            <person name="Da Silva M.B."/>
            <person name="Nascimento M.F."/>
            <person name="Queiroz-Telles F."/>
            <person name="Attili D.S."/>
            <person name="Gorbushina A."/>
        </authorList>
    </citation>
    <scope>NUCLEOTIDE SEQUENCE [LARGE SCALE GENOMIC DNA]</scope>
    <source>
        <strain evidence="3 4">CBS 125763</strain>
    </source>
</reference>
<feature type="compositionally biased region" description="Low complexity" evidence="1">
    <location>
        <begin position="345"/>
        <end position="356"/>
    </location>
</feature>
<feature type="compositionally biased region" description="Polar residues" evidence="1">
    <location>
        <begin position="312"/>
        <end position="328"/>
    </location>
</feature>
<dbReference type="GO" id="GO:0005524">
    <property type="term" value="F:ATP binding"/>
    <property type="evidence" value="ECO:0007669"/>
    <property type="project" value="InterPro"/>
</dbReference>
<dbReference type="InterPro" id="IPR003593">
    <property type="entry name" value="AAA+_ATPase"/>
</dbReference>
<feature type="region of interest" description="Disordered" evidence="1">
    <location>
        <begin position="302"/>
        <end position="366"/>
    </location>
</feature>
<dbReference type="InterPro" id="IPR003959">
    <property type="entry name" value="ATPase_AAA_core"/>
</dbReference>
<dbReference type="STRING" id="1367422.A0A179A0U8"/>
<organism evidence="3 4">
    <name type="scientific">Fonsecaea erecta</name>
    <dbReference type="NCBI Taxonomy" id="1367422"/>
    <lineage>
        <taxon>Eukaryota</taxon>
        <taxon>Fungi</taxon>
        <taxon>Dikarya</taxon>
        <taxon>Ascomycota</taxon>
        <taxon>Pezizomycotina</taxon>
        <taxon>Eurotiomycetes</taxon>
        <taxon>Chaetothyriomycetidae</taxon>
        <taxon>Chaetothyriales</taxon>
        <taxon>Herpotrichiellaceae</taxon>
        <taxon>Fonsecaea</taxon>
    </lineage>
</organism>